<dbReference type="InterPro" id="IPR038296">
    <property type="entry name" value="ParD_sf"/>
</dbReference>
<proteinExistence type="predicted"/>
<dbReference type="KEGG" id="orp:MOP44_11630"/>
<dbReference type="AlphaFoldDB" id="A0A9J7BVK4"/>
<gene>
    <name evidence="1" type="ORF">MOP44_11630</name>
</gene>
<keyword evidence="2" id="KW-1185">Reference proteome</keyword>
<dbReference type="EMBL" id="CP093313">
    <property type="protein sequence ID" value="UWZ86569.1"/>
    <property type="molecule type" value="Genomic_DNA"/>
</dbReference>
<name>A0A9J7BVK4_9BACT</name>
<organism evidence="1 2">
    <name type="scientific">Occallatibacter riparius</name>
    <dbReference type="NCBI Taxonomy" id="1002689"/>
    <lineage>
        <taxon>Bacteria</taxon>
        <taxon>Pseudomonadati</taxon>
        <taxon>Acidobacteriota</taxon>
        <taxon>Terriglobia</taxon>
        <taxon>Terriglobales</taxon>
        <taxon>Acidobacteriaceae</taxon>
        <taxon>Occallatibacter</taxon>
    </lineage>
</organism>
<evidence type="ECO:0000313" key="2">
    <source>
        <dbReference type="Proteomes" id="UP001059380"/>
    </source>
</evidence>
<evidence type="ECO:0000313" key="1">
    <source>
        <dbReference type="EMBL" id="UWZ86569.1"/>
    </source>
</evidence>
<reference evidence="1" key="1">
    <citation type="submission" date="2021-04" db="EMBL/GenBank/DDBJ databases">
        <title>Phylogenetic analysis of Acidobacteriaceae.</title>
        <authorList>
            <person name="Qiu L."/>
            <person name="Zhang Q."/>
        </authorList>
    </citation>
    <scope>NUCLEOTIDE SEQUENCE</scope>
    <source>
        <strain evidence="1">DSM 25168</strain>
    </source>
</reference>
<dbReference type="Gene3D" id="6.10.180.10">
    <property type="entry name" value="Antitoxin ParD"/>
    <property type="match status" value="1"/>
</dbReference>
<dbReference type="GO" id="GO:0006355">
    <property type="term" value="P:regulation of DNA-templated transcription"/>
    <property type="evidence" value="ECO:0007669"/>
    <property type="project" value="InterPro"/>
</dbReference>
<dbReference type="RefSeq" id="WP_260796207.1">
    <property type="nucleotide sequence ID" value="NZ_CP093313.1"/>
</dbReference>
<evidence type="ECO:0008006" key="3">
    <source>
        <dbReference type="Google" id="ProtNLM"/>
    </source>
</evidence>
<sequence length="76" mass="8702">MRTTIDIPDETYRELKVKAAREGKTFREIALRAIKRELEIVGGEPAEKFEIPVIRSRNPGTLDLTNEQIDELTAFT</sequence>
<dbReference type="InterPro" id="IPR010985">
    <property type="entry name" value="Ribbon_hlx_hlx"/>
</dbReference>
<dbReference type="SUPFAM" id="SSF47598">
    <property type="entry name" value="Ribbon-helix-helix"/>
    <property type="match status" value="1"/>
</dbReference>
<accession>A0A9J7BVK4</accession>
<dbReference type="Proteomes" id="UP001059380">
    <property type="component" value="Chromosome"/>
</dbReference>
<protein>
    <recommendedName>
        <fullName evidence="3">Antitoxin</fullName>
    </recommendedName>
</protein>